<dbReference type="InterPro" id="IPR042528">
    <property type="entry name" value="elF-2B_alpha_N"/>
</dbReference>
<comment type="caution">
    <text evidence="11">The sequence shown here is derived from an EMBL/GenBank/DDBJ whole genome shotgun (WGS) entry which is preliminary data.</text>
</comment>
<accession>A0A8S1D1B7</accession>
<protein>
    <recommendedName>
        <fullName evidence="7">Translation initiation factor eIF2B subunit alpha</fullName>
    </recommendedName>
    <alternativeName>
        <fullName evidence="8">eIF2B GDP-GTP exchange factor subunit alpha</fullName>
    </alternativeName>
</protein>
<dbReference type="Proteomes" id="UP000494165">
    <property type="component" value="Unassembled WGS sequence"/>
</dbReference>
<dbReference type="EMBL" id="CADEPI010000135">
    <property type="protein sequence ID" value="CAB3376862.1"/>
    <property type="molecule type" value="Genomic_DNA"/>
</dbReference>
<dbReference type="InterPro" id="IPR000649">
    <property type="entry name" value="IF-2B-related"/>
</dbReference>
<evidence type="ECO:0000256" key="9">
    <source>
        <dbReference type="ARBA" id="ARBA00046432"/>
    </source>
</evidence>
<gene>
    <name evidence="11" type="ORF">CLODIP_2_CD06059</name>
</gene>
<dbReference type="PANTHER" id="PTHR45860">
    <property type="entry name" value="TRANSLATION INITIATION FACTOR EIF-2B SUBUNIT ALPHA"/>
    <property type="match status" value="1"/>
</dbReference>
<evidence type="ECO:0000256" key="1">
    <source>
        <dbReference type="ARBA" id="ARBA00004514"/>
    </source>
</evidence>
<keyword evidence="12" id="KW-1185">Reference proteome</keyword>
<dbReference type="GO" id="GO:0005829">
    <property type="term" value="C:cytosol"/>
    <property type="evidence" value="ECO:0007669"/>
    <property type="project" value="UniProtKB-SubCell"/>
</dbReference>
<keyword evidence="3" id="KW-0963">Cytoplasm</keyword>
<dbReference type="AlphaFoldDB" id="A0A8S1D1B7"/>
<keyword evidence="5" id="KW-0648">Protein biosynthesis</keyword>
<comment type="subcellular location">
    <subcellularLocation>
        <location evidence="1">Cytoplasm</location>
        <location evidence="1">Cytosol</location>
    </subcellularLocation>
</comment>
<dbReference type="Gene3D" id="3.40.50.10470">
    <property type="entry name" value="Translation initiation factor eif-2b, domain 2"/>
    <property type="match status" value="1"/>
</dbReference>
<name>A0A8S1D1B7_9INSE</name>
<dbReference type="PANTHER" id="PTHR45860:SF1">
    <property type="entry name" value="TRANSLATION INITIATION FACTOR EIF-2B SUBUNIT ALPHA"/>
    <property type="match status" value="1"/>
</dbReference>
<evidence type="ECO:0000256" key="2">
    <source>
        <dbReference type="ARBA" id="ARBA00007251"/>
    </source>
</evidence>
<evidence type="ECO:0000256" key="7">
    <source>
        <dbReference type="ARBA" id="ARBA00044208"/>
    </source>
</evidence>
<reference evidence="11 12" key="1">
    <citation type="submission" date="2020-04" db="EMBL/GenBank/DDBJ databases">
        <authorList>
            <person name="Alioto T."/>
            <person name="Alioto T."/>
            <person name="Gomez Garrido J."/>
        </authorList>
    </citation>
    <scope>NUCLEOTIDE SEQUENCE [LARGE SCALE GENOMIC DNA]</scope>
</reference>
<evidence type="ECO:0000313" key="12">
    <source>
        <dbReference type="Proteomes" id="UP000494165"/>
    </source>
</evidence>
<dbReference type="OrthoDB" id="10249309at2759"/>
<dbReference type="InterPro" id="IPR042529">
    <property type="entry name" value="IF_2B-like_C"/>
</dbReference>
<dbReference type="Pfam" id="PF01008">
    <property type="entry name" value="IF-2B"/>
    <property type="match status" value="1"/>
</dbReference>
<evidence type="ECO:0000256" key="6">
    <source>
        <dbReference type="ARBA" id="ARBA00043898"/>
    </source>
</evidence>
<evidence type="ECO:0000256" key="4">
    <source>
        <dbReference type="ARBA" id="ARBA00022540"/>
    </source>
</evidence>
<evidence type="ECO:0000313" key="11">
    <source>
        <dbReference type="EMBL" id="CAB3376862.1"/>
    </source>
</evidence>
<evidence type="ECO:0000256" key="3">
    <source>
        <dbReference type="ARBA" id="ARBA00022490"/>
    </source>
</evidence>
<evidence type="ECO:0000256" key="10">
    <source>
        <dbReference type="RuleBase" id="RU003814"/>
    </source>
</evidence>
<dbReference type="GO" id="GO:0003743">
    <property type="term" value="F:translation initiation factor activity"/>
    <property type="evidence" value="ECO:0007669"/>
    <property type="project" value="UniProtKB-KW"/>
</dbReference>
<dbReference type="InterPro" id="IPR037171">
    <property type="entry name" value="NagB/RpiA_transferase-like"/>
</dbReference>
<comment type="function">
    <text evidence="6">Acts as a component of the translation initiation factor 2B (eIF2B) complex, which catalyzes the exchange of GDP for GTP on eukaryotic initiation factor 2 (eIF2) gamma subunit. Its guanine nucleotide exchange factor activity is repressed when bound to eIF2 complex phosphorylated on the alpha subunit, thereby limiting the amount of methionyl-initiator methionine tRNA available to the ribosome and consequently global translation is repressed.</text>
</comment>
<dbReference type="GO" id="GO:0005851">
    <property type="term" value="C:eukaryotic translation initiation factor 2B complex"/>
    <property type="evidence" value="ECO:0007669"/>
    <property type="project" value="TreeGrafter"/>
</dbReference>
<dbReference type="SUPFAM" id="SSF100950">
    <property type="entry name" value="NagB/RpiA/CoA transferase-like"/>
    <property type="match status" value="1"/>
</dbReference>
<dbReference type="Gene3D" id="1.20.120.1070">
    <property type="entry name" value="Translation initiation factor eIF-2B, N-terminal domain"/>
    <property type="match status" value="1"/>
</dbReference>
<sequence>MSAGDGINVQEIFARIIDQQRAEKKTTDNSEDDTVYATAAIEALVEVIEKSRVTTLREVLELLRRSATEIFFADSCYAKKNSPEKKYGPASRSPLSVISACELFGLFITLSKGALENPDMEKCLEIIRERARHFLKSLKDGRDRLPQFFLPTLRNGGTYMTYSLSSTVIRTLSQAAEKDLFITIYVAAGAPHNKGELMAKQLRQLSAKHRNFITVHVIPDKAVPIEMEKVDGVIVGAESVTSNGGILNHAGTFNLGLAAAHFKKPVFVLAESYKFMQMYPIDQSDVPGELERYISNRTGTEIRVEPYTLDYTPPEYISMIYTDAGAFTTAAVSERLLELYI</sequence>
<comment type="similarity">
    <text evidence="2 10">Belongs to the eIF-2B alpha/beta/delta subunits family.</text>
</comment>
<dbReference type="InterPro" id="IPR051501">
    <property type="entry name" value="eIF2B_alpha/beta/delta"/>
</dbReference>
<evidence type="ECO:0000256" key="8">
    <source>
        <dbReference type="ARBA" id="ARBA00044236"/>
    </source>
</evidence>
<proteinExistence type="inferred from homology"/>
<dbReference type="GO" id="GO:0005085">
    <property type="term" value="F:guanyl-nucleotide exchange factor activity"/>
    <property type="evidence" value="ECO:0007669"/>
    <property type="project" value="TreeGrafter"/>
</dbReference>
<comment type="subunit">
    <text evidence="9">Component of the translation initiation factor 2B (eIF2B) complex which is a heterodecamer of two sets of five different subunits: alpha, beta, gamma, delta and epsilon. Subunits alpha, beta and delta comprise a regulatory subcomplex and subunits epsilon and gamma comprise a catalytic subcomplex. Within the complex, the hexameric regulatory complex resides at the center, with the two heterodimeric catalytic subcomplexes bound on opposite sides.</text>
</comment>
<evidence type="ECO:0000256" key="5">
    <source>
        <dbReference type="ARBA" id="ARBA00022917"/>
    </source>
</evidence>
<keyword evidence="4" id="KW-0396">Initiation factor</keyword>
<organism evidence="11 12">
    <name type="scientific">Cloeon dipterum</name>
    <dbReference type="NCBI Taxonomy" id="197152"/>
    <lineage>
        <taxon>Eukaryota</taxon>
        <taxon>Metazoa</taxon>
        <taxon>Ecdysozoa</taxon>
        <taxon>Arthropoda</taxon>
        <taxon>Hexapoda</taxon>
        <taxon>Insecta</taxon>
        <taxon>Pterygota</taxon>
        <taxon>Palaeoptera</taxon>
        <taxon>Ephemeroptera</taxon>
        <taxon>Pisciforma</taxon>
        <taxon>Baetidae</taxon>
        <taxon>Cloeon</taxon>
    </lineage>
</organism>